<dbReference type="Proteomes" id="UP000597761">
    <property type="component" value="Unassembled WGS sequence"/>
</dbReference>
<comment type="caution">
    <text evidence="2">The sequence shown here is derived from an EMBL/GenBank/DDBJ whole genome shotgun (WGS) entry which is preliminary data.</text>
</comment>
<dbReference type="EMBL" id="BMJI01000004">
    <property type="protein sequence ID" value="GGC85477.1"/>
    <property type="molecule type" value="Genomic_DNA"/>
</dbReference>
<proteinExistence type="predicted"/>
<evidence type="ECO:0000313" key="3">
    <source>
        <dbReference type="Proteomes" id="UP000597761"/>
    </source>
</evidence>
<dbReference type="Gene3D" id="3.40.50.360">
    <property type="match status" value="1"/>
</dbReference>
<dbReference type="InterPro" id="IPR003680">
    <property type="entry name" value="Flavodoxin_fold"/>
</dbReference>
<dbReference type="SUPFAM" id="SSF52218">
    <property type="entry name" value="Flavoproteins"/>
    <property type="match status" value="1"/>
</dbReference>
<dbReference type="Pfam" id="PF02525">
    <property type="entry name" value="Flavodoxin_2"/>
    <property type="match status" value="1"/>
</dbReference>
<evidence type="ECO:0000259" key="1">
    <source>
        <dbReference type="Pfam" id="PF02525"/>
    </source>
</evidence>
<keyword evidence="3" id="KW-1185">Reference proteome</keyword>
<evidence type="ECO:0000313" key="2">
    <source>
        <dbReference type="EMBL" id="GGC85477.1"/>
    </source>
</evidence>
<organism evidence="2 3">
    <name type="scientific">Tersicoccus solisilvae</name>
    <dbReference type="NCBI Taxonomy" id="1882339"/>
    <lineage>
        <taxon>Bacteria</taxon>
        <taxon>Bacillati</taxon>
        <taxon>Actinomycetota</taxon>
        <taxon>Actinomycetes</taxon>
        <taxon>Micrococcales</taxon>
        <taxon>Micrococcaceae</taxon>
        <taxon>Tersicoccus</taxon>
    </lineage>
</organism>
<dbReference type="InterPro" id="IPR050104">
    <property type="entry name" value="FMN-dep_NADH:Q_OxRdtase_AzoR1"/>
</dbReference>
<sequence length="218" mass="23324">MNLFRLDASIMPATSATRALGDLVEAEWSNAHPGTVVRRRDLAAEPIAADVWQQALAASFAPADGRTPEQHEAHALATALADELIDADALLLTVPLYNFGVSQHVKTWFDVAYGDPRIGPAGTALVGKPAVLVTALGGNYDAGTPKEGWDHSTPWLRRVLEDVWGLDLQVVQRAFTLVGVNPALDQFTDLAGDLREKAESDARDAGRAIAARVRARAA</sequence>
<accession>A0ABQ1NWF5</accession>
<dbReference type="PANTHER" id="PTHR43741:SF4">
    <property type="entry name" value="FMN-DEPENDENT NADH:QUINONE OXIDOREDUCTASE"/>
    <property type="match status" value="1"/>
</dbReference>
<reference evidence="3" key="1">
    <citation type="journal article" date="2019" name="Int. J. Syst. Evol. Microbiol.">
        <title>The Global Catalogue of Microorganisms (GCM) 10K type strain sequencing project: providing services to taxonomists for standard genome sequencing and annotation.</title>
        <authorList>
            <consortium name="The Broad Institute Genomics Platform"/>
            <consortium name="The Broad Institute Genome Sequencing Center for Infectious Disease"/>
            <person name="Wu L."/>
            <person name="Ma J."/>
        </authorList>
    </citation>
    <scope>NUCLEOTIDE SEQUENCE [LARGE SCALE GENOMIC DNA]</scope>
    <source>
        <strain evidence="3">CGMCC 1.15480</strain>
    </source>
</reference>
<dbReference type="RefSeq" id="WP_188667123.1">
    <property type="nucleotide sequence ID" value="NZ_BMJI01000004.1"/>
</dbReference>
<gene>
    <name evidence="2" type="primary">acpD</name>
    <name evidence="2" type="ORF">GCM10011512_10420</name>
</gene>
<dbReference type="InterPro" id="IPR029039">
    <property type="entry name" value="Flavoprotein-like_sf"/>
</dbReference>
<dbReference type="PANTHER" id="PTHR43741">
    <property type="entry name" value="FMN-DEPENDENT NADH-AZOREDUCTASE 1"/>
    <property type="match status" value="1"/>
</dbReference>
<protein>
    <submittedName>
        <fullName evidence="2">FMN-dependent NADH-azoreductase</fullName>
    </submittedName>
</protein>
<feature type="domain" description="Flavodoxin-like fold" evidence="1">
    <location>
        <begin position="1"/>
        <end position="167"/>
    </location>
</feature>
<name>A0ABQ1NWF5_9MICC</name>